<name>A0A1C8XRU8_9FLOR</name>
<geneLocation type="plastid" evidence="2"/>
<evidence type="ECO:0008006" key="3">
    <source>
        <dbReference type="Google" id="ProtNLM"/>
    </source>
</evidence>
<keyword evidence="1" id="KW-1133">Transmembrane helix</keyword>
<gene>
    <name evidence="2" type="primary">orf320</name>
</gene>
<feature type="transmembrane region" description="Helical" evidence="1">
    <location>
        <begin position="296"/>
        <end position="321"/>
    </location>
</feature>
<protein>
    <recommendedName>
        <fullName evidence="3">Ycf55</fullName>
    </recommendedName>
</protein>
<dbReference type="PIRSF" id="PIRSF036962">
    <property type="entry name" value="UCP036962_SignTr_Ycf55"/>
    <property type="match status" value="1"/>
</dbReference>
<keyword evidence="2" id="KW-0934">Plastid</keyword>
<keyword evidence="1" id="KW-0812">Transmembrane</keyword>
<reference evidence="2" key="1">
    <citation type="journal article" date="2016" name="Mitochondrial DNA Part B Resour">
        <title>Organellar genome analysis of the marine red alga Dasya binghamiae (Dasyaceae, Rhodophyta) reveals an uncharacteristic florideophyte mitogenome structure.</title>
        <authorList>
            <person name="Tamayo D.A."/>
            <person name="Hughey J.R."/>
        </authorList>
    </citation>
    <scope>NUCLEOTIDE SEQUENCE</scope>
</reference>
<organism evidence="2">
    <name type="scientific">Dasya binghamiae</name>
    <dbReference type="NCBI Taxonomy" id="1896963"/>
    <lineage>
        <taxon>Eukaryota</taxon>
        <taxon>Rhodophyta</taxon>
        <taxon>Florideophyceae</taxon>
        <taxon>Rhodymeniophycidae</taxon>
        <taxon>Ceramiales</taxon>
        <taxon>Dasyaceae</taxon>
        <taxon>Dasya</taxon>
    </lineage>
</organism>
<feature type="transmembrane region" description="Helical" evidence="1">
    <location>
        <begin position="134"/>
        <end position="152"/>
    </location>
</feature>
<dbReference type="EMBL" id="KX247284">
    <property type="protein sequence ID" value="AOH77220.1"/>
    <property type="molecule type" value="Genomic_DNA"/>
</dbReference>
<dbReference type="InterPro" id="IPR017077">
    <property type="entry name" value="Uncharacterised_Ycf55_algae"/>
</dbReference>
<evidence type="ECO:0000313" key="2">
    <source>
        <dbReference type="EMBL" id="AOH77220.1"/>
    </source>
</evidence>
<accession>A0A1C8XRU8</accession>
<dbReference type="InterPro" id="IPR022552">
    <property type="entry name" value="UPF_Ycf55"/>
</dbReference>
<dbReference type="GeneID" id="29071472"/>
<dbReference type="Pfam" id="PF12452">
    <property type="entry name" value="DUF3685"/>
    <property type="match status" value="1"/>
</dbReference>
<dbReference type="RefSeq" id="YP_009295208.1">
    <property type="nucleotide sequence ID" value="NC_031161.1"/>
</dbReference>
<sequence length="322" mass="38927">MIKYWPNKQGIQLNNSVVNLFYDTRKKFIHNLSNNTNYYLCTDLLNNIYKKKLFNIILEELEKLILDIIELNLNKKNLRKLNYQILCDFINKISNNFISNKETNNNEYLNKNHYTFYNFSNLLLKEHKILIENLLIYLIFGSSMINNNIFIFNKYYTPYQHVQILFENFIIQSSNFIMSKLFNKFLSLSELIHFLKKNEICNSSYISTRSIALLLNNLQWQNIIYSYIYFPKLIYSARYQVWLFSSQGIITKYIYLFRLKEGYQLSQIQMILLFFIEFKDICIPKIEKFFIITIKYLIYIIINIISSLIILITRIIISYIYK</sequence>
<evidence type="ECO:0000256" key="1">
    <source>
        <dbReference type="SAM" id="Phobius"/>
    </source>
</evidence>
<keyword evidence="1" id="KW-0472">Membrane</keyword>
<proteinExistence type="predicted"/>
<dbReference type="AlphaFoldDB" id="A0A1C8XRU8"/>